<organism evidence="1 2">
    <name type="scientific">Geodia barretti</name>
    <name type="common">Barrett's horny sponge</name>
    <dbReference type="NCBI Taxonomy" id="519541"/>
    <lineage>
        <taxon>Eukaryota</taxon>
        <taxon>Metazoa</taxon>
        <taxon>Porifera</taxon>
        <taxon>Demospongiae</taxon>
        <taxon>Heteroscleromorpha</taxon>
        <taxon>Tetractinellida</taxon>
        <taxon>Astrophorina</taxon>
        <taxon>Geodiidae</taxon>
        <taxon>Geodia</taxon>
    </lineage>
</organism>
<reference evidence="1" key="1">
    <citation type="submission" date="2023-03" db="EMBL/GenBank/DDBJ databases">
        <authorList>
            <person name="Steffen K."/>
            <person name="Cardenas P."/>
        </authorList>
    </citation>
    <scope>NUCLEOTIDE SEQUENCE</scope>
</reference>
<gene>
    <name evidence="1" type="ORF">GBAR_LOCUS22651</name>
</gene>
<name>A0AA35T3F0_GEOBA</name>
<evidence type="ECO:0000313" key="2">
    <source>
        <dbReference type="Proteomes" id="UP001174909"/>
    </source>
</evidence>
<comment type="caution">
    <text evidence="1">The sequence shown here is derived from an EMBL/GenBank/DDBJ whole genome shotgun (WGS) entry which is preliminary data.</text>
</comment>
<proteinExistence type="predicted"/>
<dbReference type="Proteomes" id="UP001174909">
    <property type="component" value="Unassembled WGS sequence"/>
</dbReference>
<keyword evidence="2" id="KW-1185">Reference proteome</keyword>
<dbReference type="EMBL" id="CASHTH010003126">
    <property type="protein sequence ID" value="CAI8040738.1"/>
    <property type="molecule type" value="Genomic_DNA"/>
</dbReference>
<accession>A0AA35T3F0</accession>
<evidence type="ECO:0000313" key="1">
    <source>
        <dbReference type="EMBL" id="CAI8040738.1"/>
    </source>
</evidence>
<protein>
    <submittedName>
        <fullName evidence="1">Uncharacterized protein</fullName>
    </submittedName>
</protein>
<dbReference type="AlphaFoldDB" id="A0AA35T3F0"/>
<sequence>MWTQSTMLHKCTGNFKFQLFSSEMELAIYTAAIKTKSLSFTWPLFLIATIVPNPWISPSLSSSSEAAVRSKSWMAVPSQLVGFVFLEDTFASKN</sequence>